<keyword evidence="2" id="KW-1185">Reference proteome</keyword>
<sequence>IRKALGFKSMKAFLAHTKKAQALQKKMEKEGIMGVSTYKYIADFLRISPREVGQDIAVNEEKEKKWQPNANCCRSKAGRTRSSSFDKMINACSHEIAHYTQHVKHNKSSCESDLKLNNGEYDKELAKEHKEWTGEIYQLIKSEYSERERRWREIG</sequence>
<protein>
    <submittedName>
        <fullName evidence="1">5494_t:CDS:1</fullName>
    </submittedName>
</protein>
<feature type="non-terminal residue" evidence="1">
    <location>
        <position position="1"/>
    </location>
</feature>
<comment type="caution">
    <text evidence="1">The sequence shown here is derived from an EMBL/GenBank/DDBJ whole genome shotgun (WGS) entry which is preliminary data.</text>
</comment>
<name>A0ACA9Q773_9GLOM</name>
<dbReference type="EMBL" id="CAJVPW010037681">
    <property type="protein sequence ID" value="CAG8740436.1"/>
    <property type="molecule type" value="Genomic_DNA"/>
</dbReference>
<organism evidence="1 2">
    <name type="scientific">Cetraspora pellucida</name>
    <dbReference type="NCBI Taxonomy" id="1433469"/>
    <lineage>
        <taxon>Eukaryota</taxon>
        <taxon>Fungi</taxon>
        <taxon>Fungi incertae sedis</taxon>
        <taxon>Mucoromycota</taxon>
        <taxon>Glomeromycotina</taxon>
        <taxon>Glomeromycetes</taxon>
        <taxon>Diversisporales</taxon>
        <taxon>Gigasporaceae</taxon>
        <taxon>Cetraspora</taxon>
    </lineage>
</organism>
<reference evidence="1" key="1">
    <citation type="submission" date="2021-06" db="EMBL/GenBank/DDBJ databases">
        <authorList>
            <person name="Kallberg Y."/>
            <person name="Tangrot J."/>
            <person name="Rosling A."/>
        </authorList>
    </citation>
    <scope>NUCLEOTIDE SEQUENCE</scope>
    <source>
        <strain evidence="1">28 12/20/2015</strain>
    </source>
</reference>
<gene>
    <name evidence="1" type="ORF">SPELUC_LOCUS13758</name>
</gene>
<evidence type="ECO:0000313" key="1">
    <source>
        <dbReference type="EMBL" id="CAG8740436.1"/>
    </source>
</evidence>
<evidence type="ECO:0000313" key="2">
    <source>
        <dbReference type="Proteomes" id="UP000789366"/>
    </source>
</evidence>
<dbReference type="Proteomes" id="UP000789366">
    <property type="component" value="Unassembled WGS sequence"/>
</dbReference>
<accession>A0ACA9Q773</accession>
<proteinExistence type="predicted"/>